<evidence type="ECO:0000313" key="11">
    <source>
        <dbReference type="Proteomes" id="UP000799757"/>
    </source>
</evidence>
<feature type="compositionally biased region" description="Acidic residues" evidence="8">
    <location>
        <begin position="226"/>
        <end position="241"/>
    </location>
</feature>
<keyword evidence="6" id="KW-0963">Cytoplasm</keyword>
<dbReference type="Pfam" id="PF14474">
    <property type="entry name" value="RTC4"/>
    <property type="match status" value="1"/>
</dbReference>
<protein>
    <recommendedName>
        <fullName evidence="5">Restriction of telomere capping protein 4</fullName>
    </recommendedName>
</protein>
<evidence type="ECO:0000313" key="10">
    <source>
        <dbReference type="EMBL" id="KAF2790952.1"/>
    </source>
</evidence>
<evidence type="ECO:0000256" key="3">
    <source>
        <dbReference type="ARBA" id="ARBA00004496"/>
    </source>
</evidence>
<feature type="compositionally biased region" description="Polar residues" evidence="8">
    <location>
        <begin position="194"/>
        <end position="211"/>
    </location>
</feature>
<feature type="domain" description="Restriction of telomere capping protein 4 C-terminal" evidence="9">
    <location>
        <begin position="438"/>
        <end position="560"/>
    </location>
</feature>
<dbReference type="PANTHER" id="PTHR41391">
    <property type="entry name" value="RESTRICTION OF TELOMERE CAPPING PROTEIN 4"/>
    <property type="match status" value="1"/>
</dbReference>
<dbReference type="SMART" id="SM01312">
    <property type="entry name" value="RTC4"/>
    <property type="match status" value="1"/>
</dbReference>
<accession>A0A6A6X3N2</accession>
<feature type="compositionally biased region" description="Polar residues" evidence="8">
    <location>
        <begin position="305"/>
        <end position="332"/>
    </location>
</feature>
<feature type="compositionally biased region" description="Acidic residues" evidence="8">
    <location>
        <begin position="557"/>
        <end position="586"/>
    </location>
</feature>
<evidence type="ECO:0000256" key="7">
    <source>
        <dbReference type="ARBA" id="ARBA00023242"/>
    </source>
</evidence>
<evidence type="ECO:0000256" key="2">
    <source>
        <dbReference type="ARBA" id="ARBA00004123"/>
    </source>
</evidence>
<proteinExistence type="inferred from homology"/>
<sequence length="586" mass="65846">MPPLRRHHVPKLLKIVRGAQHACADNHEEESGIEQEGTTTAMAAQLKDFEDRLSASPISSDDEAPAPVKQPSPPPQRIVTAPAFKSGKSRTMDTGSTPGKRKSKRQMKPILPPRGAFDRSQADKNKRKELEVRDEEKENSNMGPSAQPMFRKKSAELEDDGPRWRSEFPALKRLKKIKYTANIHSAPADKAANHTKQQLRSGVLPSRTSTAKKPITFSRKERQPDLDLDPIDDEDDSDSELAELTKLTPRKKEQVAYKEDEDEDMLSLDFIPSKKSAKDAPEPPSGKTARPDLLDQLANFRKDQTLATSPRSGSPHSTLPNFDPHTSGNSTPLSSLSSLSSEHPAETIHALEQYLAEHSTETTDASEKCALCEDSIDPEHYTSFWAGKEKNVFLQTLFCKEHKKRKALEEYKKKGYPQIDWDAFPGKVREYNSQLIAVLRDERPSHYRDVHAQRLADREERTVRKLLDSDAIFESTTGYYGSRGKRAMMEAITTQLHAVIKECVERDSVVAFNGFANFVQAVLVPELTVWMVMDELEVSEAKAKEIVEESGALGEAVNEEVEDRVDVVESEDESEPEEDRSFDDED</sequence>
<keyword evidence="11" id="KW-1185">Reference proteome</keyword>
<evidence type="ECO:0000256" key="1">
    <source>
        <dbReference type="ARBA" id="ARBA00002738"/>
    </source>
</evidence>
<dbReference type="InterPro" id="IPR039024">
    <property type="entry name" value="RTC4"/>
</dbReference>
<comment type="similarity">
    <text evidence="4">Belongs to the RTC4 family.</text>
</comment>
<dbReference type="Proteomes" id="UP000799757">
    <property type="component" value="Unassembled WGS sequence"/>
</dbReference>
<dbReference type="OrthoDB" id="128308at2759"/>
<keyword evidence="7" id="KW-0539">Nucleus</keyword>
<gene>
    <name evidence="10" type="ORF">K505DRAFT_327230</name>
</gene>
<evidence type="ECO:0000259" key="9">
    <source>
        <dbReference type="SMART" id="SM01312"/>
    </source>
</evidence>
<dbReference type="GO" id="GO:0005634">
    <property type="term" value="C:nucleus"/>
    <property type="evidence" value="ECO:0007669"/>
    <property type="project" value="UniProtKB-SubCell"/>
</dbReference>
<feature type="compositionally biased region" description="Basic and acidic residues" evidence="8">
    <location>
        <begin position="116"/>
        <end position="139"/>
    </location>
</feature>
<name>A0A6A6X3N2_9PLEO</name>
<evidence type="ECO:0000256" key="4">
    <source>
        <dbReference type="ARBA" id="ARBA00009461"/>
    </source>
</evidence>
<dbReference type="AlphaFoldDB" id="A0A6A6X3N2"/>
<dbReference type="InterPro" id="IPR028094">
    <property type="entry name" value="RTC4_C"/>
</dbReference>
<evidence type="ECO:0000256" key="5">
    <source>
        <dbReference type="ARBA" id="ARBA00015162"/>
    </source>
</evidence>
<evidence type="ECO:0000256" key="8">
    <source>
        <dbReference type="SAM" id="MobiDB-lite"/>
    </source>
</evidence>
<comment type="subcellular location">
    <subcellularLocation>
        <location evidence="3">Cytoplasm</location>
    </subcellularLocation>
    <subcellularLocation>
        <location evidence="2">Nucleus</location>
    </subcellularLocation>
</comment>
<comment type="function">
    <text evidence="1">May be involved in a process influencing telomere capping.</text>
</comment>
<evidence type="ECO:0000256" key="6">
    <source>
        <dbReference type="ARBA" id="ARBA00022490"/>
    </source>
</evidence>
<reference evidence="10" key="1">
    <citation type="journal article" date="2020" name="Stud. Mycol.">
        <title>101 Dothideomycetes genomes: a test case for predicting lifestyles and emergence of pathogens.</title>
        <authorList>
            <person name="Haridas S."/>
            <person name="Albert R."/>
            <person name="Binder M."/>
            <person name="Bloem J."/>
            <person name="Labutti K."/>
            <person name="Salamov A."/>
            <person name="Andreopoulos B."/>
            <person name="Baker S."/>
            <person name="Barry K."/>
            <person name="Bills G."/>
            <person name="Bluhm B."/>
            <person name="Cannon C."/>
            <person name="Castanera R."/>
            <person name="Culley D."/>
            <person name="Daum C."/>
            <person name="Ezra D."/>
            <person name="Gonzalez J."/>
            <person name="Henrissat B."/>
            <person name="Kuo A."/>
            <person name="Liang C."/>
            <person name="Lipzen A."/>
            <person name="Lutzoni F."/>
            <person name="Magnuson J."/>
            <person name="Mondo S."/>
            <person name="Nolan M."/>
            <person name="Ohm R."/>
            <person name="Pangilinan J."/>
            <person name="Park H.-J."/>
            <person name="Ramirez L."/>
            <person name="Alfaro M."/>
            <person name="Sun H."/>
            <person name="Tritt A."/>
            <person name="Yoshinaga Y."/>
            <person name="Zwiers L.-H."/>
            <person name="Turgeon B."/>
            <person name="Goodwin S."/>
            <person name="Spatafora J."/>
            <person name="Crous P."/>
            <person name="Grigoriev I."/>
        </authorList>
    </citation>
    <scope>NUCLEOTIDE SEQUENCE</scope>
    <source>
        <strain evidence="10">CBS 109.77</strain>
    </source>
</reference>
<feature type="region of interest" description="Disordered" evidence="8">
    <location>
        <begin position="305"/>
        <end position="342"/>
    </location>
</feature>
<dbReference type="EMBL" id="MU002046">
    <property type="protein sequence ID" value="KAF2790952.1"/>
    <property type="molecule type" value="Genomic_DNA"/>
</dbReference>
<feature type="region of interest" description="Disordered" evidence="8">
    <location>
        <begin position="185"/>
        <end position="291"/>
    </location>
</feature>
<organism evidence="10 11">
    <name type="scientific">Melanomma pulvis-pyrius CBS 109.77</name>
    <dbReference type="NCBI Taxonomy" id="1314802"/>
    <lineage>
        <taxon>Eukaryota</taxon>
        <taxon>Fungi</taxon>
        <taxon>Dikarya</taxon>
        <taxon>Ascomycota</taxon>
        <taxon>Pezizomycotina</taxon>
        <taxon>Dothideomycetes</taxon>
        <taxon>Pleosporomycetidae</taxon>
        <taxon>Pleosporales</taxon>
        <taxon>Melanommataceae</taxon>
        <taxon>Melanomma</taxon>
    </lineage>
</organism>
<feature type="region of interest" description="Disordered" evidence="8">
    <location>
        <begin position="22"/>
        <end position="171"/>
    </location>
</feature>
<feature type="compositionally biased region" description="Basic and acidic residues" evidence="8">
    <location>
        <begin position="153"/>
        <end position="166"/>
    </location>
</feature>
<dbReference type="PANTHER" id="PTHR41391:SF1">
    <property type="entry name" value="RESTRICTION OF TELOMERE CAPPING PROTEIN 4"/>
    <property type="match status" value="1"/>
</dbReference>
<feature type="region of interest" description="Disordered" evidence="8">
    <location>
        <begin position="553"/>
        <end position="586"/>
    </location>
</feature>
<dbReference type="GO" id="GO:0005737">
    <property type="term" value="C:cytoplasm"/>
    <property type="evidence" value="ECO:0007669"/>
    <property type="project" value="UniProtKB-SubCell"/>
</dbReference>